<feature type="region of interest" description="Disordered" evidence="1">
    <location>
        <begin position="1"/>
        <end position="53"/>
    </location>
</feature>
<keyword evidence="2" id="KW-0812">Transmembrane</keyword>
<dbReference type="AlphaFoldDB" id="A0A852ZYR8"/>
<keyword evidence="2" id="KW-1133">Transmembrane helix</keyword>
<feature type="region of interest" description="Disordered" evidence="1">
    <location>
        <begin position="300"/>
        <end position="346"/>
    </location>
</feature>
<sequence length="530" mass="56081">MSTEPLATAANDDVATLPGAEEDARPETTRPSGSTGASGPTGASGGPARRGRRPGGWAALRPLVLRLHFYAGLLIAPFLLVSAVTGLLYALSFQAEQVVYRHELRVPVGEDRLPLSEQIAAARAAHPEGTLAAVRPAEEADATTRVLLAEVPGVADGHRLAVFVDPYTAEVRGALESYGSSGALPLRTWIDEFHRDLHLGEPGRLYSELGASWLWVVALGGLLLWIGRRRTGRRRGARGLLTPDRAATGRRRTLSWHGAVGIWVVLGLLFLSATGLTWSRYAGENVADLRAALGWQTPSLSTTLGGGGEDHAGHEGHEGHDEHGGSGASGGGTAPATEEPAAEAAGADVGVDRVFQVARERGLAGPVEIVWPAGAGTAYTVQEIQRAWPTQQDALAVDPASAEVTDEVRFADYPLMAKLSRWGIDAHTGVLFGLANQIVLALLALALIMLIVWGYRMWWQRRPLPERRLAVGRPATRGTWRRLPPAALLGVLVVAVAVGWFVPLLGISLAAFLLVDAAVGAVRSSRSPGS</sequence>
<feature type="transmembrane region" description="Helical" evidence="2">
    <location>
        <begin position="69"/>
        <end position="91"/>
    </location>
</feature>
<feature type="domain" description="PepSY" evidence="3">
    <location>
        <begin position="113"/>
        <end position="173"/>
    </location>
</feature>
<evidence type="ECO:0000256" key="2">
    <source>
        <dbReference type="SAM" id="Phobius"/>
    </source>
</evidence>
<feature type="transmembrane region" description="Helical" evidence="2">
    <location>
        <begin position="438"/>
        <end position="458"/>
    </location>
</feature>
<feature type="compositionally biased region" description="Low complexity" evidence="1">
    <location>
        <begin position="29"/>
        <end position="41"/>
    </location>
</feature>
<name>A0A852ZYR8_9ACTN</name>
<reference evidence="4 5" key="1">
    <citation type="submission" date="2020-07" db="EMBL/GenBank/DDBJ databases">
        <title>Sequencing the genomes of 1000 actinobacteria strains.</title>
        <authorList>
            <person name="Klenk H.-P."/>
        </authorList>
    </citation>
    <scope>NUCLEOTIDE SEQUENCE [LARGE SCALE GENOMIC DNA]</scope>
    <source>
        <strain evidence="4 5">DSM 42178</strain>
    </source>
</reference>
<keyword evidence="5" id="KW-1185">Reference proteome</keyword>
<comment type="caution">
    <text evidence="4">The sequence shown here is derived from an EMBL/GenBank/DDBJ whole genome shotgun (WGS) entry which is preliminary data.</text>
</comment>
<dbReference type="RefSeq" id="WP_179812753.1">
    <property type="nucleotide sequence ID" value="NZ_JACBZD010000001.1"/>
</dbReference>
<evidence type="ECO:0000256" key="1">
    <source>
        <dbReference type="SAM" id="MobiDB-lite"/>
    </source>
</evidence>
<protein>
    <submittedName>
        <fullName evidence="4">Putative iron-regulated membrane protein</fullName>
    </submittedName>
</protein>
<dbReference type="EMBL" id="JACBZD010000001">
    <property type="protein sequence ID" value="NYI03751.1"/>
    <property type="molecule type" value="Genomic_DNA"/>
</dbReference>
<feature type="compositionally biased region" description="Low complexity" evidence="1">
    <location>
        <begin position="334"/>
        <end position="346"/>
    </location>
</feature>
<accession>A0A852ZYR8</accession>
<dbReference type="Pfam" id="PF03929">
    <property type="entry name" value="PepSY_TM"/>
    <property type="match status" value="1"/>
</dbReference>
<dbReference type="PANTHER" id="PTHR34219">
    <property type="entry name" value="IRON-REGULATED INNER MEMBRANE PROTEIN-RELATED"/>
    <property type="match status" value="1"/>
</dbReference>
<feature type="transmembrane region" description="Helical" evidence="2">
    <location>
        <begin position="486"/>
        <end position="515"/>
    </location>
</feature>
<dbReference type="InterPro" id="IPR025711">
    <property type="entry name" value="PepSY"/>
</dbReference>
<proteinExistence type="predicted"/>
<evidence type="ECO:0000259" key="3">
    <source>
        <dbReference type="Pfam" id="PF03413"/>
    </source>
</evidence>
<evidence type="ECO:0000313" key="5">
    <source>
        <dbReference type="Proteomes" id="UP000567795"/>
    </source>
</evidence>
<organism evidence="4 5">
    <name type="scientific">Allostreptomyces psammosilenae</name>
    <dbReference type="NCBI Taxonomy" id="1892865"/>
    <lineage>
        <taxon>Bacteria</taxon>
        <taxon>Bacillati</taxon>
        <taxon>Actinomycetota</taxon>
        <taxon>Actinomycetes</taxon>
        <taxon>Kitasatosporales</taxon>
        <taxon>Streptomycetaceae</taxon>
        <taxon>Allostreptomyces</taxon>
    </lineage>
</organism>
<dbReference type="InterPro" id="IPR005625">
    <property type="entry name" value="PepSY-ass_TM"/>
</dbReference>
<dbReference type="PANTHER" id="PTHR34219:SF1">
    <property type="entry name" value="PEPSY DOMAIN-CONTAINING PROTEIN"/>
    <property type="match status" value="1"/>
</dbReference>
<feature type="compositionally biased region" description="Basic and acidic residues" evidence="1">
    <location>
        <begin position="308"/>
        <end position="324"/>
    </location>
</feature>
<feature type="transmembrane region" description="Helical" evidence="2">
    <location>
        <begin position="254"/>
        <end position="278"/>
    </location>
</feature>
<feature type="transmembrane region" description="Helical" evidence="2">
    <location>
        <begin position="205"/>
        <end position="226"/>
    </location>
</feature>
<keyword evidence="2" id="KW-0472">Membrane</keyword>
<evidence type="ECO:0000313" key="4">
    <source>
        <dbReference type="EMBL" id="NYI03751.1"/>
    </source>
</evidence>
<dbReference type="Pfam" id="PF03413">
    <property type="entry name" value="PepSY"/>
    <property type="match status" value="1"/>
</dbReference>
<gene>
    <name evidence="4" type="ORF">FHU37_000694</name>
</gene>
<dbReference type="Proteomes" id="UP000567795">
    <property type="component" value="Unassembled WGS sequence"/>
</dbReference>